<name>A0A2V5HE09_ASPV1</name>
<protein>
    <submittedName>
        <fullName evidence="1">Uncharacterized protein</fullName>
    </submittedName>
</protein>
<organism evidence="1 2">
    <name type="scientific">Aspergillus violaceofuscus (strain CBS 115571)</name>
    <dbReference type="NCBI Taxonomy" id="1450538"/>
    <lineage>
        <taxon>Eukaryota</taxon>
        <taxon>Fungi</taxon>
        <taxon>Dikarya</taxon>
        <taxon>Ascomycota</taxon>
        <taxon>Pezizomycotina</taxon>
        <taxon>Eurotiomycetes</taxon>
        <taxon>Eurotiomycetidae</taxon>
        <taxon>Eurotiales</taxon>
        <taxon>Aspergillaceae</taxon>
        <taxon>Aspergillus</taxon>
    </lineage>
</organism>
<dbReference type="EMBL" id="KZ825114">
    <property type="protein sequence ID" value="PYI21941.1"/>
    <property type="molecule type" value="Genomic_DNA"/>
</dbReference>
<sequence>MAGLVLRTKSRVGNFPSSSPTHVPSPLSPCAHISGSLTMHLLYPVCRDFQGSLFHGPSFSCQVSIPFWEGSVFYPSNLLLLRAFCIPLIESVQRRTACLRKKLRTEKNIPRVLFPTLITKVNRASVVIPSRQRKPLTTVHGCVPPLSAYLIVGLQWNLHLFSRARDLRLGEGDGERGARKGKECVDGSCTAACGHSTAVRNGNDSPVAQSPVRPLSLDLFPGQITLPTSPSHQ</sequence>
<keyword evidence="2" id="KW-1185">Reference proteome</keyword>
<dbReference type="AlphaFoldDB" id="A0A2V5HE09"/>
<dbReference type="Proteomes" id="UP000249829">
    <property type="component" value="Unassembled WGS sequence"/>
</dbReference>
<accession>A0A2V5HE09</accession>
<evidence type="ECO:0000313" key="2">
    <source>
        <dbReference type="Proteomes" id="UP000249829"/>
    </source>
</evidence>
<reference evidence="1 2" key="1">
    <citation type="submission" date="2018-02" db="EMBL/GenBank/DDBJ databases">
        <title>The genomes of Aspergillus section Nigri reveals drivers in fungal speciation.</title>
        <authorList>
            <consortium name="DOE Joint Genome Institute"/>
            <person name="Vesth T.C."/>
            <person name="Nybo J."/>
            <person name="Theobald S."/>
            <person name="Brandl J."/>
            <person name="Frisvad J.C."/>
            <person name="Nielsen K.F."/>
            <person name="Lyhne E.K."/>
            <person name="Kogle M.E."/>
            <person name="Kuo A."/>
            <person name="Riley R."/>
            <person name="Clum A."/>
            <person name="Nolan M."/>
            <person name="Lipzen A."/>
            <person name="Salamov A."/>
            <person name="Henrissat B."/>
            <person name="Wiebenga A."/>
            <person name="De vries R.P."/>
            <person name="Grigoriev I.V."/>
            <person name="Mortensen U.H."/>
            <person name="Andersen M.R."/>
            <person name="Baker S.E."/>
        </authorList>
    </citation>
    <scope>NUCLEOTIDE SEQUENCE [LARGE SCALE GENOMIC DNA]</scope>
    <source>
        <strain evidence="1 2">CBS 115571</strain>
    </source>
</reference>
<proteinExistence type="predicted"/>
<gene>
    <name evidence="1" type="ORF">BO99DRAFT_54288</name>
</gene>
<evidence type="ECO:0000313" key="1">
    <source>
        <dbReference type="EMBL" id="PYI21941.1"/>
    </source>
</evidence>